<dbReference type="PANTHER" id="PTHR47197:SF3">
    <property type="entry name" value="DIHYDRO-HEME D1 DEHYDROGENASE"/>
    <property type="match status" value="1"/>
</dbReference>
<reference evidence="2 3" key="1">
    <citation type="submission" date="2019-08" db="EMBL/GenBank/DDBJ databases">
        <title>Amphibian skin-associated Pigmentiphaga: genome sequence and occurrence across geography and hosts.</title>
        <authorList>
            <person name="Bletz M.C."/>
            <person name="Bunk B."/>
            <person name="Sproeer C."/>
            <person name="Biwer P."/>
            <person name="Reiter S."/>
            <person name="Rabemananjara F.C.E."/>
            <person name="Schulz S."/>
            <person name="Overmann J."/>
            <person name="Vences M."/>
        </authorList>
    </citation>
    <scope>NUCLEOTIDE SEQUENCE [LARGE SCALE GENOMIC DNA]</scope>
    <source>
        <strain evidence="2 3">Mada1488</strain>
    </source>
</reference>
<dbReference type="Gene3D" id="2.130.10.10">
    <property type="entry name" value="YVTN repeat-like/Quinoprotein amine dehydrogenase"/>
    <property type="match status" value="1"/>
</dbReference>
<dbReference type="PANTHER" id="PTHR47197">
    <property type="entry name" value="PROTEIN NIRF"/>
    <property type="match status" value="1"/>
</dbReference>
<accession>A0A5C0B1N1</accession>
<name>A0A5C0B1N1_9BURK</name>
<dbReference type="EMBL" id="CP043046">
    <property type="protein sequence ID" value="QEI08709.1"/>
    <property type="molecule type" value="Genomic_DNA"/>
</dbReference>
<evidence type="ECO:0000313" key="2">
    <source>
        <dbReference type="EMBL" id="QEI08709.1"/>
    </source>
</evidence>
<dbReference type="SUPFAM" id="SSF50974">
    <property type="entry name" value="Nitrous oxide reductase, N-terminal domain"/>
    <property type="match status" value="1"/>
</dbReference>
<feature type="signal peptide" evidence="1">
    <location>
        <begin position="1"/>
        <end position="28"/>
    </location>
</feature>
<dbReference type="OrthoDB" id="7258407at2"/>
<gene>
    <name evidence="2" type="ORF">FXN63_24820</name>
</gene>
<dbReference type="PROSITE" id="PS51257">
    <property type="entry name" value="PROKAR_LIPOPROTEIN"/>
    <property type="match status" value="1"/>
</dbReference>
<keyword evidence="1" id="KW-0732">Signal</keyword>
<keyword evidence="3" id="KW-1185">Reference proteome</keyword>
<sequence length="381" mass="40439">MIHWKTPLTAIALAIALGACSQVPPKQASDTALTAPVAAQVQRQTLAQGLYELAYSPRLNAVFVASSGGFGATADASKVLRLNPQTLAVEGEIPLARKGFGVALDDAAGRLYVGNTVDTSVTVVDLNANKVIGVVQLQQKTKGADGKERYTHDLRELVVDQANQRLYVTGHSGDGSVMFVVNTRTLAVEKTIEGLGRAKAPGLVLDAAGGRLFTSNLLGEVVTIDTRTLQVAKRVNTGIEQPMNLVFDPATNRIFVTDQGAANIRSYQEKSIPGFKSTNPGSRVVVLDATSGKQLAEMPADGGPIGVVLDKSRQRLFIANRSGGTVQIFDSKTYQSLQSVSLPTHPNSLALDEKNGVVYTSVKIGEKDPKGSQESIARVKY</sequence>
<dbReference type="InterPro" id="IPR015943">
    <property type="entry name" value="WD40/YVTN_repeat-like_dom_sf"/>
</dbReference>
<dbReference type="InterPro" id="IPR051200">
    <property type="entry name" value="Host-pathogen_enzymatic-act"/>
</dbReference>
<dbReference type="InterPro" id="IPR011045">
    <property type="entry name" value="N2O_reductase_N"/>
</dbReference>
<dbReference type="KEGG" id="pacr:FXN63_24820"/>
<dbReference type="Proteomes" id="UP000325161">
    <property type="component" value="Chromosome"/>
</dbReference>
<proteinExistence type="predicted"/>
<organism evidence="2 3">
    <name type="scientific">Pigmentiphaga aceris</name>
    <dbReference type="NCBI Taxonomy" id="1940612"/>
    <lineage>
        <taxon>Bacteria</taxon>
        <taxon>Pseudomonadati</taxon>
        <taxon>Pseudomonadota</taxon>
        <taxon>Betaproteobacteria</taxon>
        <taxon>Burkholderiales</taxon>
        <taxon>Alcaligenaceae</taxon>
        <taxon>Pigmentiphaga</taxon>
    </lineage>
</organism>
<feature type="chain" id="PRO_5022813998" evidence="1">
    <location>
        <begin position="29"/>
        <end position="381"/>
    </location>
</feature>
<evidence type="ECO:0000256" key="1">
    <source>
        <dbReference type="SAM" id="SignalP"/>
    </source>
</evidence>
<protein>
    <submittedName>
        <fullName evidence="2">YncE family protein</fullName>
    </submittedName>
</protein>
<dbReference type="AlphaFoldDB" id="A0A5C0B1N1"/>
<dbReference type="RefSeq" id="WP_148818180.1">
    <property type="nucleotide sequence ID" value="NZ_CP043046.1"/>
</dbReference>
<evidence type="ECO:0000313" key="3">
    <source>
        <dbReference type="Proteomes" id="UP000325161"/>
    </source>
</evidence>